<dbReference type="InterPro" id="IPR037923">
    <property type="entry name" value="HTH-like"/>
</dbReference>
<dbReference type="Gene3D" id="1.10.10.60">
    <property type="entry name" value="Homeodomain-like"/>
    <property type="match status" value="1"/>
</dbReference>
<dbReference type="PANTHER" id="PTHR47894">
    <property type="entry name" value="HTH-TYPE TRANSCRIPTIONAL REGULATOR GADX"/>
    <property type="match status" value="1"/>
</dbReference>
<dbReference type="SMART" id="SM00342">
    <property type="entry name" value="HTH_ARAC"/>
    <property type="match status" value="1"/>
</dbReference>
<keyword evidence="7" id="KW-1185">Reference proteome</keyword>
<evidence type="ECO:0000313" key="6">
    <source>
        <dbReference type="EMBL" id="QSQ21361.1"/>
    </source>
</evidence>
<proteinExistence type="predicted"/>
<dbReference type="RefSeq" id="WP_206722939.1">
    <property type="nucleotide sequence ID" value="NZ_CP071090.1"/>
</dbReference>
<dbReference type="InterPro" id="IPR018060">
    <property type="entry name" value="HTH_AraC"/>
</dbReference>
<feature type="region of interest" description="Disordered" evidence="4">
    <location>
        <begin position="278"/>
        <end position="304"/>
    </location>
</feature>
<keyword evidence="2" id="KW-0238">DNA-binding</keyword>
<evidence type="ECO:0000256" key="4">
    <source>
        <dbReference type="SAM" id="MobiDB-lite"/>
    </source>
</evidence>
<dbReference type="SUPFAM" id="SSF51215">
    <property type="entry name" value="Regulatory protein AraC"/>
    <property type="match status" value="1"/>
</dbReference>
<protein>
    <submittedName>
        <fullName evidence="6">Helix-turn-helix transcriptional regulator</fullName>
    </submittedName>
</protein>
<dbReference type="PROSITE" id="PS01124">
    <property type="entry name" value="HTH_ARAC_FAMILY_2"/>
    <property type="match status" value="1"/>
</dbReference>
<dbReference type="PROSITE" id="PS00041">
    <property type="entry name" value="HTH_ARAC_FAMILY_1"/>
    <property type="match status" value="1"/>
</dbReference>
<dbReference type="Proteomes" id="UP000662747">
    <property type="component" value="Chromosome"/>
</dbReference>
<keyword evidence="1" id="KW-0805">Transcription regulation</keyword>
<evidence type="ECO:0000256" key="1">
    <source>
        <dbReference type="ARBA" id="ARBA00023015"/>
    </source>
</evidence>
<dbReference type="EMBL" id="CP071090">
    <property type="protein sequence ID" value="QSQ21361.1"/>
    <property type="molecule type" value="Genomic_DNA"/>
</dbReference>
<reference evidence="6 7" key="1">
    <citation type="submission" date="2021-02" db="EMBL/GenBank/DDBJ databases">
        <title>De Novo genome assembly of isolated myxobacteria.</title>
        <authorList>
            <person name="Stevens D.C."/>
        </authorList>
    </citation>
    <scope>NUCLEOTIDE SEQUENCE [LARGE SCALE GENOMIC DNA]</scope>
    <source>
        <strain evidence="7">SCPEA02</strain>
    </source>
</reference>
<sequence>MNSQELAVTQAAEEASTVSEPRTILVRAGVGAAGRVIQRSDLTSRRLTMEQSTLILVEEGRKRIRWPGGECTASEGDALAVRAGAVVDISNTPGRRGSYRALWLSWSAETVSAQPTTVSALTPGAPVTRHAALEGAFRDSFHAAFDGLRETSALPSAIATHRLHEVLLWLAERGFRFPQVTPPSLGLRLRGLLAEAPDADWSMETVARRTASSVATLRRRLAAEGTSFRDLLQDVRMSYALALLQNTDTPVLDVAFAVGYDSASRFSARFRSRFGYSPSDIRRRAPPHPATPASIHREPRRTRR</sequence>
<dbReference type="InterPro" id="IPR018062">
    <property type="entry name" value="HTH_AraC-typ_CS"/>
</dbReference>
<evidence type="ECO:0000256" key="2">
    <source>
        <dbReference type="ARBA" id="ARBA00023125"/>
    </source>
</evidence>
<dbReference type="PRINTS" id="PR00032">
    <property type="entry name" value="HTHARAC"/>
</dbReference>
<dbReference type="SUPFAM" id="SSF46689">
    <property type="entry name" value="Homeodomain-like"/>
    <property type="match status" value="1"/>
</dbReference>
<dbReference type="InterPro" id="IPR020449">
    <property type="entry name" value="Tscrpt_reg_AraC-type_HTH"/>
</dbReference>
<dbReference type="Pfam" id="PF12833">
    <property type="entry name" value="HTH_18"/>
    <property type="match status" value="1"/>
</dbReference>
<dbReference type="PANTHER" id="PTHR47894:SF4">
    <property type="entry name" value="HTH-TYPE TRANSCRIPTIONAL REGULATOR GADX"/>
    <property type="match status" value="1"/>
</dbReference>
<evidence type="ECO:0000256" key="3">
    <source>
        <dbReference type="ARBA" id="ARBA00023163"/>
    </source>
</evidence>
<keyword evidence="3" id="KW-0804">Transcription</keyword>
<evidence type="ECO:0000313" key="7">
    <source>
        <dbReference type="Proteomes" id="UP000662747"/>
    </source>
</evidence>
<feature type="domain" description="HTH araC/xylS-type" evidence="5">
    <location>
        <begin position="187"/>
        <end position="284"/>
    </location>
</feature>
<accession>A0ABX7NVD7</accession>
<gene>
    <name evidence="6" type="ORF">JY651_40275</name>
</gene>
<organism evidence="6 7">
    <name type="scientific">Pyxidicoccus parkwayensis</name>
    <dbReference type="NCBI Taxonomy" id="2813578"/>
    <lineage>
        <taxon>Bacteria</taxon>
        <taxon>Pseudomonadati</taxon>
        <taxon>Myxococcota</taxon>
        <taxon>Myxococcia</taxon>
        <taxon>Myxococcales</taxon>
        <taxon>Cystobacterineae</taxon>
        <taxon>Myxococcaceae</taxon>
        <taxon>Pyxidicoccus</taxon>
    </lineage>
</organism>
<evidence type="ECO:0000259" key="5">
    <source>
        <dbReference type="PROSITE" id="PS01124"/>
    </source>
</evidence>
<name>A0ABX7NVD7_9BACT</name>
<dbReference type="InterPro" id="IPR009057">
    <property type="entry name" value="Homeodomain-like_sf"/>
</dbReference>